<dbReference type="InterPro" id="IPR012541">
    <property type="entry name" value="DBP10_C"/>
</dbReference>
<feature type="compositionally biased region" description="Acidic residues" evidence="17">
    <location>
        <begin position="1"/>
        <end position="10"/>
    </location>
</feature>
<dbReference type="InterPro" id="IPR050079">
    <property type="entry name" value="DEAD_box_RNA_helicase"/>
</dbReference>
<dbReference type="GO" id="GO:0000466">
    <property type="term" value="P:maturation of 5.8S rRNA from tricistronic rRNA transcript (SSU-rRNA, 5.8S rRNA, LSU-rRNA)"/>
    <property type="evidence" value="ECO:0007669"/>
    <property type="project" value="EnsemblFungi"/>
</dbReference>
<dbReference type="Pfam" id="PF00271">
    <property type="entry name" value="Helicase_C"/>
    <property type="match status" value="1"/>
</dbReference>
<dbReference type="InterPro" id="IPR011545">
    <property type="entry name" value="DEAD/DEAH_box_helicase_dom"/>
</dbReference>
<evidence type="ECO:0000256" key="10">
    <source>
        <dbReference type="ARBA" id="ARBA00022801"/>
    </source>
</evidence>
<dbReference type="EMBL" id="HG793125">
    <property type="protein sequence ID" value="CDK24621.1"/>
    <property type="molecule type" value="Genomic_DNA"/>
</dbReference>
<evidence type="ECO:0000256" key="2">
    <source>
        <dbReference type="ARBA" id="ARBA00004604"/>
    </source>
</evidence>
<reference evidence="21" key="2">
    <citation type="submission" date="2014-02" db="EMBL/GenBank/DDBJ databases">
        <title>Complete DNA sequence of /Kuraishia capsulata/ illustrates novel genomic features among budding yeasts (/Saccharomycotina/).</title>
        <authorList>
            <person name="Morales L."/>
            <person name="Noel B."/>
            <person name="Porcel B."/>
            <person name="Marcet-Houben M."/>
            <person name="Hullo M-F."/>
            <person name="Sacerdot C."/>
            <person name="Tekaia F."/>
            <person name="Leh-Louis V."/>
            <person name="Despons L."/>
            <person name="Khanna V."/>
            <person name="Aury J-M."/>
            <person name="Barbe V."/>
            <person name="Couloux A."/>
            <person name="Labadie K."/>
            <person name="Pelletier E."/>
            <person name="Souciet J-L."/>
            <person name="Boekhout T."/>
            <person name="Gabaldon T."/>
            <person name="Wincker P."/>
            <person name="Dujon B."/>
        </authorList>
    </citation>
    <scope>NUCLEOTIDE SEQUENCE</scope>
    <source>
        <strain evidence="21">CBS 1993</strain>
    </source>
</reference>
<keyword evidence="14" id="KW-0539">Nucleus</keyword>
<dbReference type="PANTHER" id="PTHR47959">
    <property type="entry name" value="ATP-DEPENDENT RNA HELICASE RHLE-RELATED"/>
    <property type="match status" value="1"/>
</dbReference>
<comment type="similarity">
    <text evidence="3">Belongs to the DEAD box helicase family. DDX54/DBP10 subfamily.</text>
</comment>
<dbReference type="Proteomes" id="UP000019384">
    <property type="component" value="Unassembled WGS sequence"/>
</dbReference>
<evidence type="ECO:0000256" key="3">
    <source>
        <dbReference type="ARBA" id="ARBA00010379"/>
    </source>
</evidence>
<dbReference type="OrthoDB" id="10261375at2759"/>
<evidence type="ECO:0000256" key="12">
    <source>
        <dbReference type="ARBA" id="ARBA00022840"/>
    </source>
</evidence>
<keyword evidence="7" id="KW-0690">Ribosome biogenesis</keyword>
<dbReference type="GO" id="GO:0030687">
    <property type="term" value="C:preribosome, large subunit precursor"/>
    <property type="evidence" value="ECO:0007669"/>
    <property type="project" value="EnsemblFungi"/>
</dbReference>
<feature type="region of interest" description="Disordered" evidence="17">
    <location>
        <begin position="358"/>
        <end position="385"/>
    </location>
</feature>
<evidence type="ECO:0000256" key="9">
    <source>
        <dbReference type="ARBA" id="ARBA00022741"/>
    </source>
</evidence>
<dbReference type="SUPFAM" id="SSF52540">
    <property type="entry name" value="P-loop containing nucleoside triphosphate hydrolases"/>
    <property type="match status" value="2"/>
</dbReference>
<keyword evidence="13" id="KW-0694">RNA-binding</keyword>
<keyword evidence="22" id="KW-1185">Reference proteome</keyword>
<keyword evidence="9" id="KW-0547">Nucleotide-binding</keyword>
<dbReference type="InterPro" id="IPR001650">
    <property type="entry name" value="Helicase_C-like"/>
</dbReference>
<evidence type="ECO:0000256" key="5">
    <source>
        <dbReference type="ARBA" id="ARBA00019117"/>
    </source>
</evidence>
<dbReference type="Pfam" id="PF08147">
    <property type="entry name" value="DBP10CT"/>
    <property type="match status" value="1"/>
</dbReference>
<gene>
    <name evidence="21" type="ORF">KUCA_T00000587001</name>
</gene>
<dbReference type="SMART" id="SM00490">
    <property type="entry name" value="HELICc"/>
    <property type="match status" value="1"/>
</dbReference>
<evidence type="ECO:0000256" key="11">
    <source>
        <dbReference type="ARBA" id="ARBA00022806"/>
    </source>
</evidence>
<name>W6MG08_9ASCO</name>
<evidence type="ECO:0000259" key="18">
    <source>
        <dbReference type="PROSITE" id="PS51192"/>
    </source>
</evidence>
<feature type="domain" description="DEAD-box RNA helicase Q" evidence="20">
    <location>
        <begin position="101"/>
        <end position="129"/>
    </location>
</feature>
<dbReference type="GO" id="GO:0000463">
    <property type="term" value="P:maturation of LSU-rRNA from tricistronic rRNA transcript (SSU-rRNA, 5.8S rRNA, LSU-rRNA)"/>
    <property type="evidence" value="ECO:0007669"/>
    <property type="project" value="EnsemblFungi"/>
</dbReference>
<feature type="domain" description="Helicase C-terminal" evidence="19">
    <location>
        <begin position="382"/>
        <end position="530"/>
    </location>
</feature>
<dbReference type="InterPro" id="IPR033517">
    <property type="entry name" value="DDX54/DBP10_DEAD-box_helicase"/>
</dbReference>
<accession>W6MG08</accession>
<dbReference type="GO" id="GO:1902626">
    <property type="term" value="P:assembly of large subunit precursor of preribosome"/>
    <property type="evidence" value="ECO:0007669"/>
    <property type="project" value="EnsemblFungi"/>
</dbReference>
<evidence type="ECO:0000256" key="1">
    <source>
        <dbReference type="ARBA" id="ARBA00003706"/>
    </source>
</evidence>
<dbReference type="GO" id="GO:0005730">
    <property type="term" value="C:nucleolus"/>
    <property type="evidence" value="ECO:0007669"/>
    <property type="project" value="UniProtKB-SubCell"/>
</dbReference>
<dbReference type="STRING" id="1382522.W6MG08"/>
<evidence type="ECO:0000256" key="16">
    <source>
        <dbReference type="PROSITE-ProRule" id="PRU00552"/>
    </source>
</evidence>
<dbReference type="GO" id="GO:0016887">
    <property type="term" value="F:ATP hydrolysis activity"/>
    <property type="evidence" value="ECO:0007669"/>
    <property type="project" value="RHEA"/>
</dbReference>
<dbReference type="FunFam" id="3.40.50.300:FF:000865">
    <property type="entry name" value="ATP-dependent RNA helicase DDX54"/>
    <property type="match status" value="1"/>
</dbReference>
<feature type="compositionally biased region" description="Acidic residues" evidence="17">
    <location>
        <begin position="360"/>
        <end position="371"/>
    </location>
</feature>
<dbReference type="InterPro" id="IPR014014">
    <property type="entry name" value="RNA_helicase_DEAD_Q_motif"/>
</dbReference>
<dbReference type="HOGENOM" id="CLU_003041_5_1_1"/>
<evidence type="ECO:0000256" key="17">
    <source>
        <dbReference type="SAM" id="MobiDB-lite"/>
    </source>
</evidence>
<dbReference type="GO" id="GO:0005524">
    <property type="term" value="F:ATP binding"/>
    <property type="evidence" value="ECO:0007669"/>
    <property type="project" value="UniProtKB-KW"/>
</dbReference>
<feature type="short sequence motif" description="Q motif" evidence="16">
    <location>
        <begin position="101"/>
        <end position="129"/>
    </location>
</feature>
<feature type="region of interest" description="Disordered" evidence="17">
    <location>
        <begin position="1"/>
        <end position="88"/>
    </location>
</feature>
<dbReference type="GeneID" id="34518026"/>
<dbReference type="SMART" id="SM01123">
    <property type="entry name" value="DBP10CT"/>
    <property type="match status" value="1"/>
</dbReference>
<comment type="function">
    <text evidence="1">ATP-binding RNA helicase involved in the biogenesis of 60S ribosomal subunits and is required for the normal formation of 25S and 5.8S rRNAs.</text>
</comment>
<keyword evidence="10" id="KW-0378">Hydrolase</keyword>
<dbReference type="GO" id="GO:0005829">
    <property type="term" value="C:cytosol"/>
    <property type="evidence" value="ECO:0007669"/>
    <property type="project" value="TreeGrafter"/>
</dbReference>
<proteinExistence type="inferred from homology"/>
<dbReference type="AlphaFoldDB" id="W6MG08"/>
<comment type="subcellular location">
    <subcellularLocation>
        <location evidence="2">Nucleus</location>
        <location evidence="2">Nucleolus</location>
    </subcellularLocation>
</comment>
<feature type="compositionally biased region" description="Basic and acidic residues" evidence="17">
    <location>
        <begin position="917"/>
        <end position="930"/>
    </location>
</feature>
<evidence type="ECO:0000256" key="7">
    <source>
        <dbReference type="ARBA" id="ARBA00022517"/>
    </source>
</evidence>
<comment type="catalytic activity">
    <reaction evidence="15">
        <text>ATP + H2O = ADP + phosphate + H(+)</text>
        <dbReference type="Rhea" id="RHEA:13065"/>
        <dbReference type="ChEBI" id="CHEBI:15377"/>
        <dbReference type="ChEBI" id="CHEBI:15378"/>
        <dbReference type="ChEBI" id="CHEBI:30616"/>
        <dbReference type="ChEBI" id="CHEBI:43474"/>
        <dbReference type="ChEBI" id="CHEBI:456216"/>
        <dbReference type="EC" id="3.6.4.13"/>
    </reaction>
</comment>
<keyword evidence="8" id="KW-0698">rRNA processing</keyword>
<dbReference type="GO" id="GO:0003723">
    <property type="term" value="F:RNA binding"/>
    <property type="evidence" value="ECO:0007669"/>
    <property type="project" value="UniProtKB-KW"/>
</dbReference>
<feature type="compositionally biased region" description="Basic residues" evidence="17">
    <location>
        <begin position="54"/>
        <end position="63"/>
    </location>
</feature>
<dbReference type="PROSITE" id="PS51194">
    <property type="entry name" value="HELICASE_CTER"/>
    <property type="match status" value="1"/>
</dbReference>
<evidence type="ECO:0000313" key="22">
    <source>
        <dbReference type="Proteomes" id="UP000019384"/>
    </source>
</evidence>
<feature type="domain" description="Helicase ATP-binding" evidence="18">
    <location>
        <begin position="132"/>
        <end position="304"/>
    </location>
</feature>
<dbReference type="InterPro" id="IPR027417">
    <property type="entry name" value="P-loop_NTPase"/>
</dbReference>
<evidence type="ECO:0000256" key="6">
    <source>
        <dbReference type="ARBA" id="ARBA00021760"/>
    </source>
</evidence>
<evidence type="ECO:0000256" key="13">
    <source>
        <dbReference type="ARBA" id="ARBA00022884"/>
    </source>
</evidence>
<evidence type="ECO:0000259" key="19">
    <source>
        <dbReference type="PROSITE" id="PS51194"/>
    </source>
</evidence>
<dbReference type="CDD" id="cd17959">
    <property type="entry name" value="DEADc_DDX54"/>
    <property type="match status" value="1"/>
</dbReference>
<dbReference type="SMART" id="SM00487">
    <property type="entry name" value="DEXDc"/>
    <property type="match status" value="1"/>
</dbReference>
<organism evidence="21 22">
    <name type="scientific">Kuraishia capsulata CBS 1993</name>
    <dbReference type="NCBI Taxonomy" id="1382522"/>
    <lineage>
        <taxon>Eukaryota</taxon>
        <taxon>Fungi</taxon>
        <taxon>Dikarya</taxon>
        <taxon>Ascomycota</taxon>
        <taxon>Saccharomycotina</taxon>
        <taxon>Pichiomycetes</taxon>
        <taxon>Pichiales</taxon>
        <taxon>Pichiaceae</taxon>
        <taxon>Kuraishia</taxon>
    </lineage>
</organism>
<protein>
    <recommendedName>
        <fullName evidence="5">ATP-dependent RNA helicase DBP10</fullName>
        <ecNumber evidence="4">3.6.4.13</ecNumber>
    </recommendedName>
    <alternativeName>
        <fullName evidence="6">ATP-dependent RNA helicase dbp10</fullName>
    </alternativeName>
</protein>
<dbReference type="InterPro" id="IPR014001">
    <property type="entry name" value="Helicase_ATP-bd"/>
</dbReference>
<dbReference type="Gene3D" id="3.40.50.300">
    <property type="entry name" value="P-loop containing nucleotide triphosphate hydrolases"/>
    <property type="match status" value="2"/>
</dbReference>
<feature type="compositionally biased region" description="Low complexity" evidence="17">
    <location>
        <begin position="12"/>
        <end position="22"/>
    </location>
</feature>
<dbReference type="RefSeq" id="XP_022456638.1">
    <property type="nucleotide sequence ID" value="XM_022605140.1"/>
</dbReference>
<dbReference type="PROSITE" id="PS51192">
    <property type="entry name" value="HELICASE_ATP_BIND_1"/>
    <property type="match status" value="1"/>
</dbReference>
<keyword evidence="12" id="KW-0067">ATP-binding</keyword>
<dbReference type="GO" id="GO:0042802">
    <property type="term" value="F:identical protein binding"/>
    <property type="evidence" value="ECO:0007669"/>
    <property type="project" value="EnsemblFungi"/>
</dbReference>
<feature type="compositionally biased region" description="Basic residues" evidence="17">
    <location>
        <begin position="931"/>
        <end position="944"/>
    </location>
</feature>
<dbReference type="Pfam" id="PF00270">
    <property type="entry name" value="DEAD"/>
    <property type="match status" value="1"/>
</dbReference>
<evidence type="ECO:0000256" key="8">
    <source>
        <dbReference type="ARBA" id="ARBA00022552"/>
    </source>
</evidence>
<sequence>MSSSEDEEAYDIASNIALNASDSDSDNSSSDEESGQEVQDEIISSDEEEEVTKPKAKKQKKTNKLPSIADFPSLSADNEPGPAGDLEDYFKSADTKKAKAGSFASFGMSKFVLNNISKKGYRQPTPIQRKTIPLILDSRDVVGMARTGSGKTAAFILPIVEKLKTHVAKIGVRAVILSPSRELAAQTHKQFKEFSRGSDLRSLLLVGGDSLEDQFGSMMSNPDVIIATPGRFLHLKVEMNLDLSTVEYIVYDEADRLFEMGFAEQLNELLASLPPKRQSLLFSATLPASLVDFAKAGLSNPVLVRLDSEAKISDQLEMAFISTKRNEREANLLFILQEVIKLPFATVEELKKLEGANNEIDSDDEDNAPEGEDGKKRKRKFKKRERLPKANELPSPYSTIVFVPTRHHVEYVTLLLKELGYATSYIYGSLDQYARKRQMLNFRLGLSHVLVVTDVAARGIDIPVLANVVNYSLPASSKIFIHRVGRTARAGNKGWAYSIVGDSEIPYLLDLEMFLGKKVYLTSIHTKKIEIAHQKHEEANDGSVFEEPKVSYINRLVLGGAPRNELESYSDIFEGIIKSNYELKTLRDVSVKGEKLYFRTRSAASAESMRRAKELIQYGWDEQHLLFGKNQELAKDEFLAKLQNRNNKETVFEFSKKDDSMMDLMSKMRRQIAPIKRRAQERKELLERERMAGLSHTLEDEVLKGDDEEVGYTVAEDVLKEAFQDADDLAPSKKSGKRKSYRDEQFFLPHYAPSSAIQDKQLQLDTTSFVHDANRATFELDNDDKIQVHKQTQVMQWDRKKGNYVNSQSTDKKFIIGESGQRLPATYRSGKFDAWKSANNVKNLRAGLPETGGVRGPRNSEHKAPGGRFNHKQMKAPKLPDKARDDYFKQKKKVEKALDSGVRVKGYNRPGLQQEIKSSEQIRKQRESKDKRKQKTGRPQKKRH</sequence>
<evidence type="ECO:0000256" key="14">
    <source>
        <dbReference type="ARBA" id="ARBA00023242"/>
    </source>
</evidence>
<dbReference type="PROSITE" id="PS51195">
    <property type="entry name" value="Q_MOTIF"/>
    <property type="match status" value="1"/>
</dbReference>
<dbReference type="EC" id="3.6.4.13" evidence="4"/>
<evidence type="ECO:0000256" key="15">
    <source>
        <dbReference type="ARBA" id="ARBA00047984"/>
    </source>
</evidence>
<feature type="region of interest" description="Disordered" evidence="17">
    <location>
        <begin position="846"/>
        <end position="944"/>
    </location>
</feature>
<keyword evidence="11" id="KW-0347">Helicase</keyword>
<feature type="compositionally biased region" description="Acidic residues" evidence="17">
    <location>
        <begin position="23"/>
        <end position="50"/>
    </location>
</feature>
<reference evidence="21" key="1">
    <citation type="submission" date="2013-12" db="EMBL/GenBank/DDBJ databases">
        <authorList>
            <person name="Genoscope - CEA"/>
        </authorList>
    </citation>
    <scope>NUCLEOTIDE SEQUENCE</scope>
    <source>
        <strain evidence="21">CBS 1993</strain>
    </source>
</reference>
<dbReference type="CDD" id="cd18787">
    <property type="entry name" value="SF2_C_DEAD"/>
    <property type="match status" value="1"/>
</dbReference>
<feature type="compositionally biased region" description="Basic and acidic residues" evidence="17">
    <location>
        <begin position="878"/>
        <end position="889"/>
    </location>
</feature>
<evidence type="ECO:0000259" key="20">
    <source>
        <dbReference type="PROSITE" id="PS51195"/>
    </source>
</evidence>
<evidence type="ECO:0000313" key="21">
    <source>
        <dbReference type="EMBL" id="CDK24621.1"/>
    </source>
</evidence>
<dbReference type="GO" id="GO:0003724">
    <property type="term" value="F:RNA helicase activity"/>
    <property type="evidence" value="ECO:0007669"/>
    <property type="project" value="UniProtKB-EC"/>
</dbReference>
<dbReference type="PANTHER" id="PTHR47959:SF8">
    <property type="entry name" value="RNA HELICASE"/>
    <property type="match status" value="1"/>
</dbReference>
<feature type="compositionally biased region" description="Basic residues" evidence="17">
    <location>
        <begin position="376"/>
        <end position="385"/>
    </location>
</feature>
<evidence type="ECO:0000256" key="4">
    <source>
        <dbReference type="ARBA" id="ARBA00012552"/>
    </source>
</evidence>